<dbReference type="GO" id="GO:0006493">
    <property type="term" value="P:protein O-linked glycosylation"/>
    <property type="evidence" value="ECO:0007669"/>
    <property type="project" value="TreeGrafter"/>
</dbReference>
<organism evidence="11 12">
    <name type="scientific">Anguilla anguilla</name>
    <name type="common">European freshwater eel</name>
    <name type="synonym">Muraena anguilla</name>
    <dbReference type="NCBI Taxonomy" id="7936"/>
    <lineage>
        <taxon>Eukaryota</taxon>
        <taxon>Metazoa</taxon>
        <taxon>Chordata</taxon>
        <taxon>Craniata</taxon>
        <taxon>Vertebrata</taxon>
        <taxon>Euteleostomi</taxon>
        <taxon>Actinopterygii</taxon>
        <taxon>Neopterygii</taxon>
        <taxon>Teleostei</taxon>
        <taxon>Anguilliformes</taxon>
        <taxon>Anguillidae</taxon>
        <taxon>Anguilla</taxon>
    </lineage>
</organism>
<proteinExistence type="inferred from homology"/>
<evidence type="ECO:0000256" key="7">
    <source>
        <dbReference type="ARBA" id="ARBA00022989"/>
    </source>
</evidence>
<dbReference type="AlphaFoldDB" id="A0A9D3LWT3"/>
<dbReference type="EC" id="2.4.1.-" evidence="10"/>
<name>A0A9D3LWT3_ANGAN</name>
<keyword evidence="8 10" id="KW-0333">Golgi apparatus</keyword>
<evidence type="ECO:0000256" key="3">
    <source>
        <dbReference type="ARBA" id="ARBA00022676"/>
    </source>
</evidence>
<evidence type="ECO:0000256" key="9">
    <source>
        <dbReference type="ARBA" id="ARBA00023136"/>
    </source>
</evidence>
<dbReference type="PANTHER" id="PTHR11214:SF378">
    <property type="entry name" value="BETA-1,3-GALACTOSYLTRANSFERASE 4"/>
    <property type="match status" value="1"/>
</dbReference>
<evidence type="ECO:0000256" key="8">
    <source>
        <dbReference type="ARBA" id="ARBA00023034"/>
    </source>
</evidence>
<keyword evidence="9" id="KW-0472">Membrane</keyword>
<evidence type="ECO:0000256" key="6">
    <source>
        <dbReference type="ARBA" id="ARBA00022968"/>
    </source>
</evidence>
<dbReference type="OMA" id="SHKLDPW"/>
<dbReference type="PANTHER" id="PTHR11214">
    <property type="entry name" value="BETA-1,3-N-ACETYLGLUCOSAMINYLTRANSFERASE"/>
    <property type="match status" value="1"/>
</dbReference>
<comment type="caution">
    <text evidence="11">The sequence shown here is derived from an EMBL/GenBank/DDBJ whole genome shotgun (WGS) entry which is preliminary data.</text>
</comment>
<dbReference type="EMBL" id="JAFIRN010000012">
    <property type="protein sequence ID" value="KAG5838460.1"/>
    <property type="molecule type" value="Genomic_DNA"/>
</dbReference>
<comment type="similarity">
    <text evidence="2 10">Belongs to the glycosyltransferase 31 family.</text>
</comment>
<gene>
    <name evidence="11" type="ORF">ANANG_G00223930</name>
</gene>
<accession>A0A9D3LWT3</accession>
<evidence type="ECO:0000256" key="5">
    <source>
        <dbReference type="ARBA" id="ARBA00022692"/>
    </source>
</evidence>
<dbReference type="Gene3D" id="3.90.550.50">
    <property type="match status" value="1"/>
</dbReference>
<keyword evidence="6" id="KW-0735">Signal-anchor</keyword>
<evidence type="ECO:0000256" key="1">
    <source>
        <dbReference type="ARBA" id="ARBA00004323"/>
    </source>
</evidence>
<keyword evidence="3 10" id="KW-0328">Glycosyltransferase</keyword>
<dbReference type="FunFam" id="3.90.550.50:FF:000055">
    <property type="entry name" value="Hexosyltransferase"/>
    <property type="match status" value="1"/>
</dbReference>
<evidence type="ECO:0000313" key="12">
    <source>
        <dbReference type="Proteomes" id="UP001044222"/>
    </source>
</evidence>
<evidence type="ECO:0000313" key="11">
    <source>
        <dbReference type="EMBL" id="KAG5838460.1"/>
    </source>
</evidence>
<dbReference type="OrthoDB" id="2139606at2759"/>
<evidence type="ECO:0000256" key="4">
    <source>
        <dbReference type="ARBA" id="ARBA00022679"/>
    </source>
</evidence>
<keyword evidence="7" id="KW-1133">Transmembrane helix</keyword>
<keyword evidence="5" id="KW-0812">Transmembrane</keyword>
<protein>
    <recommendedName>
        <fullName evidence="10">Hexosyltransferase</fullName>
        <ecNumber evidence="10">2.4.1.-</ecNumber>
    </recommendedName>
</protein>
<dbReference type="Proteomes" id="UP001044222">
    <property type="component" value="Chromosome 12"/>
</dbReference>
<dbReference type="Pfam" id="PF01762">
    <property type="entry name" value="Galactosyl_T"/>
    <property type="match status" value="1"/>
</dbReference>
<keyword evidence="12" id="KW-1185">Reference proteome</keyword>
<comment type="subcellular location">
    <subcellularLocation>
        <location evidence="1 10">Golgi apparatus membrane</location>
        <topology evidence="1 10">Single-pass type II membrane protein</topology>
    </subcellularLocation>
</comment>
<sequence>MVGRGLWIFKVRCGKWKCSTTSVLCLAVPCAALLALLFVDAIESWSMSLAMSTDGVEQREKGTHSNQQNPEKYPLMPSPLVCQRAKPYLLIMVTTAPANQKARQAIRNTWGGETEVRGRRVMTLFMMGLTSDPGLSKQLQEEARDHRDLVQGCFLDTYANLTLKTLSMLGWTRRFCRQTRFIAKVDDDVLFNPGVLIRYLNRSYTMEGDLYLGRVHLQVSPNRNAASKHYLPAAAYAPEVFPDYCSGTTYILSRSAVLKIVQATPPVSPHLPLPPEDVFVGLSARAAGILPSHSPLFSGGPGLPYNRCCYQAMASVHRISPTGMIRIWGEVHAPPPCSWLGLRASLGLCKLQALLGTMLEKEKDL</sequence>
<dbReference type="GO" id="GO:0016758">
    <property type="term" value="F:hexosyltransferase activity"/>
    <property type="evidence" value="ECO:0007669"/>
    <property type="project" value="InterPro"/>
</dbReference>
<evidence type="ECO:0000256" key="2">
    <source>
        <dbReference type="ARBA" id="ARBA00008661"/>
    </source>
</evidence>
<reference evidence="11" key="1">
    <citation type="submission" date="2021-01" db="EMBL/GenBank/DDBJ databases">
        <title>A chromosome-scale assembly of European eel, Anguilla anguilla.</title>
        <authorList>
            <person name="Henkel C."/>
            <person name="Jong-Raadsen S.A."/>
            <person name="Dufour S."/>
            <person name="Weltzien F.-A."/>
            <person name="Palstra A.P."/>
            <person name="Pelster B."/>
            <person name="Spaink H.P."/>
            <person name="Van Den Thillart G.E."/>
            <person name="Jansen H."/>
            <person name="Zahm M."/>
            <person name="Klopp C."/>
            <person name="Cedric C."/>
            <person name="Louis A."/>
            <person name="Berthelot C."/>
            <person name="Parey E."/>
            <person name="Roest Crollius H."/>
            <person name="Montfort J."/>
            <person name="Robinson-Rechavi M."/>
            <person name="Bucao C."/>
            <person name="Bouchez O."/>
            <person name="Gislard M."/>
            <person name="Lluch J."/>
            <person name="Milhes M."/>
            <person name="Lampietro C."/>
            <person name="Lopez Roques C."/>
            <person name="Donnadieu C."/>
            <person name="Braasch I."/>
            <person name="Desvignes T."/>
            <person name="Postlethwait J."/>
            <person name="Bobe J."/>
            <person name="Guiguen Y."/>
            <person name="Dirks R."/>
        </authorList>
    </citation>
    <scope>NUCLEOTIDE SEQUENCE</scope>
    <source>
        <strain evidence="11">Tag_6206</strain>
        <tissue evidence="11">Liver</tissue>
    </source>
</reference>
<dbReference type="GO" id="GO:0000139">
    <property type="term" value="C:Golgi membrane"/>
    <property type="evidence" value="ECO:0007669"/>
    <property type="project" value="UniProtKB-SubCell"/>
</dbReference>
<keyword evidence="4" id="KW-0808">Transferase</keyword>
<evidence type="ECO:0000256" key="10">
    <source>
        <dbReference type="RuleBase" id="RU363063"/>
    </source>
</evidence>
<dbReference type="InterPro" id="IPR002659">
    <property type="entry name" value="Glyco_trans_31"/>
</dbReference>